<dbReference type="Gene3D" id="3.30.70.270">
    <property type="match status" value="1"/>
</dbReference>
<reference evidence="6" key="1">
    <citation type="submission" date="2016-10" db="EMBL/GenBank/DDBJ databases">
        <authorList>
            <person name="Varghese N."/>
            <person name="Submissions S."/>
        </authorList>
    </citation>
    <scope>NUCLEOTIDE SEQUENCE [LARGE SCALE GENOMIC DNA]</scope>
    <source>
        <strain evidence="6">DSM 11005</strain>
    </source>
</reference>
<feature type="binding site" evidence="1">
    <location>
        <position position="523"/>
    </location>
    <ligand>
        <name>Mn(2+)</name>
        <dbReference type="ChEBI" id="CHEBI:29035"/>
        <label>2</label>
    </ligand>
</feature>
<feature type="binding site" evidence="1">
    <location>
        <position position="443"/>
    </location>
    <ligand>
        <name>Mn(2+)</name>
        <dbReference type="ChEBI" id="CHEBI:29035"/>
        <label>2</label>
    </ligand>
</feature>
<dbReference type="PANTHER" id="PTHR47618:SF2">
    <property type="entry name" value="CYCLIC-DI-AMP PHOSPHODIESTERASE GDPP"/>
    <property type="match status" value="1"/>
</dbReference>
<dbReference type="AlphaFoldDB" id="A0A1G6HKE9"/>
<dbReference type="Pfam" id="PF24898">
    <property type="entry name" value="GGDEF_GdpP"/>
    <property type="match status" value="1"/>
</dbReference>
<keyword evidence="3" id="KW-1133">Transmembrane helix</keyword>
<dbReference type="SMART" id="SM00267">
    <property type="entry name" value="GGDEF"/>
    <property type="match status" value="1"/>
</dbReference>
<keyword evidence="2" id="KW-0175">Coiled coil</keyword>
<dbReference type="InterPro" id="IPR000160">
    <property type="entry name" value="GGDEF_dom"/>
</dbReference>
<feature type="binding site" evidence="1">
    <location>
        <position position="362"/>
    </location>
    <ligand>
        <name>Mn(2+)</name>
        <dbReference type="ChEBI" id="CHEBI:29035"/>
        <label>1</label>
    </ligand>
</feature>
<dbReference type="Gene3D" id="3.30.450.20">
    <property type="entry name" value="PAS domain"/>
    <property type="match status" value="1"/>
</dbReference>
<dbReference type="Proteomes" id="UP000198943">
    <property type="component" value="Unassembled WGS sequence"/>
</dbReference>
<feature type="binding site" evidence="1">
    <location>
        <position position="468"/>
    </location>
    <ligand>
        <name>Mn(2+)</name>
        <dbReference type="ChEBI" id="CHEBI:29035"/>
        <label>2</label>
    </ligand>
</feature>
<dbReference type="InterPro" id="IPR051319">
    <property type="entry name" value="Oligoribo/pAp-PDE_c-di-AMP_PDE"/>
</dbReference>
<dbReference type="InterPro" id="IPR003156">
    <property type="entry name" value="DHHA1_dom"/>
</dbReference>
<dbReference type="PANTHER" id="PTHR47618">
    <property type="entry name" value="BIFUNCTIONAL OLIGORIBONUCLEASE AND PAP PHOSPHATASE NRNA"/>
    <property type="match status" value="1"/>
</dbReference>
<accession>A0A1G6HKE9</accession>
<dbReference type="OrthoDB" id="9759476at2"/>
<keyword evidence="1" id="KW-0479">Metal-binding</keyword>
<keyword evidence="1" id="KW-0464">Manganese</keyword>
<name>A0A1G6HKE9_9FIRM</name>
<sequence>MFGSRSQFSNWKEICIYVLLIALLVVGICFLQPLFIPAGVLLLIIVVWFARRAYTQKKQMLSDYLDDVIRNIERSVHYSTKNLDVGIAVFSSDGKLQWKNEKFQEWTGLKSLERKKPEEVLPVPENAFETMCVKDDCKVIQMRGRYYQMQYFSVQNPAKNTERKDDAASTLMVYLTDITEWEKLKQRFAEERMCLACVRFDNYEDVMKGLSESARANLNGEIGEILNKWVESLQGFVVRSNKENLVVGINYKNLQKAIEDKFSVLDKVREVRQENKLAPTISIGISKDGETLQEISLHASKALDLALGRGGDQVVVECDKQMQYFGGTNAVSAKSTRVRARIVAHTIREQMELADKVFVMGHANEDYDSIGSAVGIAKLSLSLQKPTFIVISNRSTSLQKLKKVVFNGELNISEEDKLYEGLFVHEEDVLEEISPNSLLMLVDHHRAVLSASQKVLEAIPQKRIIIDHHRRAEDIIQNTILKYMEPSSSSASELVTELTGYFNDKLEFTKGEATALYSGLVVDTKNFNVQTGARTFEAAALLRTSGADPILVRQLFKDDLESFRDRYRIIAEAETPLPHLAISINRDVENSSDTSILAAQAADALINVTGVSVGVVISACTDGNVNVSARSDGSVNVQVIMEELGGGGHQTVAGVQLQNADADEVKQQIIELTKKQLDEAEEKEKNESNLIE</sequence>
<dbReference type="EMBL" id="FMYW01000001">
    <property type="protein sequence ID" value="SDB94729.1"/>
    <property type="molecule type" value="Genomic_DNA"/>
</dbReference>
<evidence type="ECO:0000256" key="3">
    <source>
        <dbReference type="SAM" id="Phobius"/>
    </source>
</evidence>
<dbReference type="PROSITE" id="PS50887">
    <property type="entry name" value="GGDEF"/>
    <property type="match status" value="1"/>
</dbReference>
<dbReference type="InterPro" id="IPR038763">
    <property type="entry name" value="DHH_sf"/>
</dbReference>
<dbReference type="RefSeq" id="WP_093728834.1">
    <property type="nucleotide sequence ID" value="NZ_FMYW01000001.1"/>
</dbReference>
<dbReference type="Pfam" id="PF01368">
    <property type="entry name" value="DHH"/>
    <property type="match status" value="1"/>
</dbReference>
<evidence type="ECO:0000313" key="6">
    <source>
        <dbReference type="Proteomes" id="UP000198943"/>
    </source>
</evidence>
<dbReference type="InterPro" id="IPR014528">
    <property type="entry name" value="GdpP/PdeA"/>
</dbReference>
<dbReference type="Gene3D" id="3.10.310.30">
    <property type="match status" value="1"/>
</dbReference>
<dbReference type="InterPro" id="IPR043128">
    <property type="entry name" value="Rev_trsase/Diguanyl_cyclase"/>
</dbReference>
<gene>
    <name evidence="5" type="ORF">SAMN04487864_10137</name>
</gene>
<evidence type="ECO:0000256" key="1">
    <source>
        <dbReference type="PIRSR" id="PIRSR026583-50"/>
    </source>
</evidence>
<dbReference type="Gene3D" id="3.90.1640.10">
    <property type="entry name" value="inorganic pyrophosphatase (n-terminal core)"/>
    <property type="match status" value="1"/>
</dbReference>
<protein>
    <submittedName>
        <fullName evidence="5">C-di-AMP phosphodiesterase, consists of a GGDEF-like and DHH domains</fullName>
    </submittedName>
</protein>
<feature type="domain" description="GGDEF" evidence="4">
    <location>
        <begin position="191"/>
        <end position="319"/>
    </location>
</feature>
<dbReference type="Pfam" id="PF02272">
    <property type="entry name" value="DHHA1"/>
    <property type="match status" value="1"/>
</dbReference>
<comment type="cofactor">
    <cofactor evidence="1">
        <name>Mn(2+)</name>
        <dbReference type="ChEBI" id="CHEBI:29035"/>
    </cofactor>
    <text evidence="1">For phosphodiesterase activity, probably binds 2 Mn(2+) per subunit.</text>
</comment>
<dbReference type="InterPro" id="IPR001667">
    <property type="entry name" value="DDH_dom"/>
</dbReference>
<proteinExistence type="predicted"/>
<dbReference type="SUPFAM" id="SSF64182">
    <property type="entry name" value="DHH phosphoesterases"/>
    <property type="match status" value="1"/>
</dbReference>
<feature type="binding site" evidence="1">
    <location>
        <position position="443"/>
    </location>
    <ligand>
        <name>Mn(2+)</name>
        <dbReference type="ChEBI" id="CHEBI:29035"/>
        <label>1</label>
    </ligand>
</feature>
<evidence type="ECO:0000256" key="2">
    <source>
        <dbReference type="SAM" id="Coils"/>
    </source>
</evidence>
<organism evidence="5 6">
    <name type="scientific">Succiniclasticum ruminis</name>
    <dbReference type="NCBI Taxonomy" id="40841"/>
    <lineage>
        <taxon>Bacteria</taxon>
        <taxon>Bacillati</taxon>
        <taxon>Bacillota</taxon>
        <taxon>Negativicutes</taxon>
        <taxon>Acidaminococcales</taxon>
        <taxon>Acidaminococcaceae</taxon>
        <taxon>Succiniclasticum</taxon>
    </lineage>
</organism>
<feature type="binding site" evidence="1">
    <location>
        <position position="368"/>
    </location>
    <ligand>
        <name>Mn(2+)</name>
        <dbReference type="ChEBI" id="CHEBI:29035"/>
        <label>2</label>
    </ligand>
</feature>
<dbReference type="PIRSF" id="PIRSF026583">
    <property type="entry name" value="YybT"/>
    <property type="match status" value="1"/>
</dbReference>
<feature type="coiled-coil region" evidence="2">
    <location>
        <begin position="655"/>
        <end position="690"/>
    </location>
</feature>
<keyword evidence="6" id="KW-1185">Reference proteome</keyword>
<dbReference type="GO" id="GO:0003676">
    <property type="term" value="F:nucleic acid binding"/>
    <property type="evidence" value="ECO:0007669"/>
    <property type="project" value="InterPro"/>
</dbReference>
<evidence type="ECO:0000313" key="5">
    <source>
        <dbReference type="EMBL" id="SDB94729.1"/>
    </source>
</evidence>
<evidence type="ECO:0000259" key="4">
    <source>
        <dbReference type="PROSITE" id="PS50887"/>
    </source>
</evidence>
<keyword evidence="3" id="KW-0472">Membrane</keyword>
<feature type="binding site" evidence="1">
    <location>
        <position position="366"/>
    </location>
    <ligand>
        <name>Mn(2+)</name>
        <dbReference type="ChEBI" id="CHEBI:29035"/>
        <label>1</label>
    </ligand>
</feature>
<dbReference type="GO" id="GO:0046872">
    <property type="term" value="F:metal ion binding"/>
    <property type="evidence" value="ECO:0007669"/>
    <property type="project" value="UniProtKB-KW"/>
</dbReference>
<feature type="transmembrane region" description="Helical" evidence="3">
    <location>
        <begin position="16"/>
        <end position="49"/>
    </location>
</feature>
<keyword evidence="3" id="KW-0812">Transmembrane</keyword>